<evidence type="ECO:0000313" key="1">
    <source>
        <dbReference type="EMBL" id="KAI4370671.1"/>
    </source>
</evidence>
<dbReference type="EMBL" id="CM042884">
    <property type="protein sequence ID" value="KAI4370671.1"/>
    <property type="molecule type" value="Genomic_DNA"/>
</dbReference>
<protein>
    <submittedName>
        <fullName evidence="1">Uncharacterized protein</fullName>
    </submittedName>
</protein>
<sequence length="86" mass="9329">MSDDESVKQGEAEEKKYFLKVLEDVMGLNSLFTMAVFIGLSFALPGQVQSLDDNTLCRASASGSGWCSSRSLRSAASCFPGSWQRP</sequence>
<organism evidence="1 2">
    <name type="scientific">Melastoma candidum</name>
    <dbReference type="NCBI Taxonomy" id="119954"/>
    <lineage>
        <taxon>Eukaryota</taxon>
        <taxon>Viridiplantae</taxon>
        <taxon>Streptophyta</taxon>
        <taxon>Embryophyta</taxon>
        <taxon>Tracheophyta</taxon>
        <taxon>Spermatophyta</taxon>
        <taxon>Magnoliopsida</taxon>
        <taxon>eudicotyledons</taxon>
        <taxon>Gunneridae</taxon>
        <taxon>Pentapetalae</taxon>
        <taxon>rosids</taxon>
        <taxon>malvids</taxon>
        <taxon>Myrtales</taxon>
        <taxon>Melastomataceae</taxon>
        <taxon>Melastomatoideae</taxon>
        <taxon>Melastomateae</taxon>
        <taxon>Melastoma</taxon>
    </lineage>
</organism>
<gene>
    <name evidence="1" type="ORF">MLD38_018995</name>
</gene>
<evidence type="ECO:0000313" key="2">
    <source>
        <dbReference type="Proteomes" id="UP001057402"/>
    </source>
</evidence>
<accession>A0ACB9QYP0</accession>
<keyword evidence="2" id="KW-1185">Reference proteome</keyword>
<name>A0ACB9QYP0_9MYRT</name>
<comment type="caution">
    <text evidence="1">The sequence shown here is derived from an EMBL/GenBank/DDBJ whole genome shotgun (WGS) entry which is preliminary data.</text>
</comment>
<reference evidence="2" key="1">
    <citation type="journal article" date="2023" name="Front. Plant Sci.">
        <title>Chromosomal-level genome assembly of Melastoma candidum provides insights into trichome evolution.</title>
        <authorList>
            <person name="Zhong Y."/>
            <person name="Wu W."/>
            <person name="Sun C."/>
            <person name="Zou P."/>
            <person name="Liu Y."/>
            <person name="Dai S."/>
            <person name="Zhou R."/>
        </authorList>
    </citation>
    <scope>NUCLEOTIDE SEQUENCE [LARGE SCALE GENOMIC DNA]</scope>
</reference>
<dbReference type="Proteomes" id="UP001057402">
    <property type="component" value="Chromosome 5"/>
</dbReference>
<proteinExistence type="predicted"/>